<feature type="compositionally biased region" description="Low complexity" evidence="1">
    <location>
        <begin position="46"/>
        <end position="63"/>
    </location>
</feature>
<feature type="region of interest" description="Disordered" evidence="1">
    <location>
        <begin position="20"/>
        <end position="79"/>
    </location>
</feature>
<accession>A0A1W0WZE7</accession>
<sequence>MTINGCCFCSWLHAEQLPAQTSEANKSDKLDEDEEDKEERPRRRLSPASSPSPFFSSCSSRSAGAQGPGEEASLSLFVE</sequence>
<name>A0A1W0WZE7_HYPEX</name>
<proteinExistence type="predicted"/>
<evidence type="ECO:0000256" key="1">
    <source>
        <dbReference type="SAM" id="MobiDB-lite"/>
    </source>
</evidence>
<dbReference type="EMBL" id="MTYJ01000029">
    <property type="protein sequence ID" value="OQV20587.1"/>
    <property type="molecule type" value="Genomic_DNA"/>
</dbReference>
<dbReference type="Proteomes" id="UP000192578">
    <property type="component" value="Unassembled WGS sequence"/>
</dbReference>
<keyword evidence="3" id="KW-1185">Reference proteome</keyword>
<reference evidence="3" key="1">
    <citation type="submission" date="2017-01" db="EMBL/GenBank/DDBJ databases">
        <title>Comparative genomics of anhydrobiosis in the tardigrade Hypsibius dujardini.</title>
        <authorList>
            <person name="Yoshida Y."/>
            <person name="Koutsovoulos G."/>
            <person name="Laetsch D."/>
            <person name="Stevens L."/>
            <person name="Kumar S."/>
            <person name="Horikawa D."/>
            <person name="Ishino K."/>
            <person name="Komine S."/>
            <person name="Tomita M."/>
            <person name="Blaxter M."/>
            <person name="Arakawa K."/>
        </authorList>
    </citation>
    <scope>NUCLEOTIDE SEQUENCE [LARGE SCALE GENOMIC DNA]</scope>
    <source>
        <strain evidence="3">Z151</strain>
    </source>
</reference>
<protein>
    <submittedName>
        <fullName evidence="2">Uncharacterized protein</fullName>
    </submittedName>
</protein>
<gene>
    <name evidence="2" type="ORF">BV898_05408</name>
</gene>
<evidence type="ECO:0000313" key="3">
    <source>
        <dbReference type="Proteomes" id="UP000192578"/>
    </source>
</evidence>
<dbReference type="AlphaFoldDB" id="A0A1W0WZE7"/>
<organism evidence="2 3">
    <name type="scientific">Hypsibius exemplaris</name>
    <name type="common">Freshwater tardigrade</name>
    <dbReference type="NCBI Taxonomy" id="2072580"/>
    <lineage>
        <taxon>Eukaryota</taxon>
        <taxon>Metazoa</taxon>
        <taxon>Ecdysozoa</taxon>
        <taxon>Tardigrada</taxon>
        <taxon>Eutardigrada</taxon>
        <taxon>Parachela</taxon>
        <taxon>Hypsibioidea</taxon>
        <taxon>Hypsibiidae</taxon>
        <taxon>Hypsibius</taxon>
    </lineage>
</organism>
<comment type="caution">
    <text evidence="2">The sequence shown here is derived from an EMBL/GenBank/DDBJ whole genome shotgun (WGS) entry which is preliminary data.</text>
</comment>
<evidence type="ECO:0000313" key="2">
    <source>
        <dbReference type="EMBL" id="OQV20587.1"/>
    </source>
</evidence>